<dbReference type="EMBL" id="HACA01021034">
    <property type="protein sequence ID" value="CDW38395.1"/>
    <property type="molecule type" value="Transcribed_RNA"/>
</dbReference>
<evidence type="ECO:0000313" key="1">
    <source>
        <dbReference type="EMBL" id="CDW38394.1"/>
    </source>
</evidence>
<dbReference type="AlphaFoldDB" id="A0A0K2UJE2"/>
<protein>
    <submittedName>
        <fullName evidence="1">Uncharacterized protein</fullName>
    </submittedName>
</protein>
<name>A0A0K2UJE2_LEPSM</name>
<organism evidence="1">
    <name type="scientific">Lepeophtheirus salmonis</name>
    <name type="common">Salmon louse</name>
    <name type="synonym">Caligus salmonis</name>
    <dbReference type="NCBI Taxonomy" id="72036"/>
    <lineage>
        <taxon>Eukaryota</taxon>
        <taxon>Metazoa</taxon>
        <taxon>Ecdysozoa</taxon>
        <taxon>Arthropoda</taxon>
        <taxon>Crustacea</taxon>
        <taxon>Multicrustacea</taxon>
        <taxon>Hexanauplia</taxon>
        <taxon>Copepoda</taxon>
        <taxon>Siphonostomatoida</taxon>
        <taxon>Caligidae</taxon>
        <taxon>Lepeophtheirus</taxon>
    </lineage>
</organism>
<proteinExistence type="predicted"/>
<dbReference type="EMBL" id="HACA01021033">
    <property type="protein sequence ID" value="CDW38394.1"/>
    <property type="molecule type" value="Transcribed_RNA"/>
</dbReference>
<sequence>MTHYWRSESNSIVFHCNVIGNQQNLGNFRNGVEYSRS</sequence>
<accession>A0A0K2UJE2</accession>
<reference evidence="1" key="1">
    <citation type="submission" date="2014-05" db="EMBL/GenBank/DDBJ databases">
        <authorList>
            <person name="Chronopoulou M."/>
        </authorList>
    </citation>
    <scope>NUCLEOTIDE SEQUENCE</scope>
    <source>
        <tissue evidence="1">Whole organism</tissue>
    </source>
</reference>